<dbReference type="GO" id="GO:0008932">
    <property type="term" value="F:lytic endotransglycosylase activity"/>
    <property type="evidence" value="ECO:0007669"/>
    <property type="project" value="UniProtKB-UniRule"/>
</dbReference>
<evidence type="ECO:0000256" key="2">
    <source>
        <dbReference type="ARBA" id="ARBA00023239"/>
    </source>
</evidence>
<evidence type="ECO:0000256" key="1">
    <source>
        <dbReference type="ARBA" id="ARBA00022729"/>
    </source>
</evidence>
<evidence type="ECO:0000256" key="5">
    <source>
        <dbReference type="RuleBase" id="RU003495"/>
    </source>
</evidence>
<dbReference type="HAMAP" id="MF_02071">
    <property type="entry name" value="RlpA"/>
    <property type="match status" value="1"/>
</dbReference>
<dbReference type="InterPro" id="IPR034718">
    <property type="entry name" value="RlpA"/>
</dbReference>
<dbReference type="InterPro" id="IPR007730">
    <property type="entry name" value="SPOR-like_dom"/>
</dbReference>
<dbReference type="GO" id="GO:0000270">
    <property type="term" value="P:peptidoglycan metabolic process"/>
    <property type="evidence" value="ECO:0007669"/>
    <property type="project" value="UniProtKB-UniRule"/>
</dbReference>
<evidence type="ECO:0000259" key="6">
    <source>
        <dbReference type="PROSITE" id="PS51724"/>
    </source>
</evidence>
<dbReference type="Gene3D" id="3.30.70.1070">
    <property type="entry name" value="Sporulation related repeat"/>
    <property type="match status" value="1"/>
</dbReference>
<dbReference type="GO" id="GO:0071555">
    <property type="term" value="P:cell wall organization"/>
    <property type="evidence" value="ECO:0007669"/>
    <property type="project" value="UniProtKB-KW"/>
</dbReference>
<name>A0A1T4NND4_9BACT</name>
<dbReference type="InterPro" id="IPR036908">
    <property type="entry name" value="RlpA-like_sf"/>
</dbReference>
<keyword evidence="3 4" id="KW-0961">Cell wall biogenesis/degradation</keyword>
<keyword evidence="2 4" id="KW-0456">Lyase</keyword>
<keyword evidence="4" id="KW-1003">Cell membrane</keyword>
<dbReference type="STRING" id="115783.SAMN02745119_01700"/>
<dbReference type="EMBL" id="FUWR01000007">
    <property type="protein sequence ID" value="SJZ80597.1"/>
    <property type="molecule type" value="Genomic_DNA"/>
</dbReference>
<dbReference type="Pfam" id="PF03330">
    <property type="entry name" value="DPBB_1"/>
    <property type="match status" value="1"/>
</dbReference>
<dbReference type="PROSITE" id="PS51724">
    <property type="entry name" value="SPOR"/>
    <property type="match status" value="1"/>
</dbReference>
<feature type="domain" description="SPOR" evidence="6">
    <location>
        <begin position="170"/>
        <end position="249"/>
    </location>
</feature>
<protein>
    <recommendedName>
        <fullName evidence="4">Probable endolytic peptidoglycan transglycosylase RlpA</fullName>
        <ecNumber evidence="4">4.2.2.-</ecNumber>
    </recommendedName>
</protein>
<comment type="function">
    <text evidence="4">Lytic transglycosylase with a strong preference for naked glycan strands that lack stem peptides.</text>
</comment>
<dbReference type="PROSITE" id="PS51257">
    <property type="entry name" value="PROKAR_LIPOPROTEIN"/>
    <property type="match status" value="1"/>
</dbReference>
<organism evidence="7 8">
    <name type="scientific">Trichlorobacter thiogenes</name>
    <dbReference type="NCBI Taxonomy" id="115783"/>
    <lineage>
        <taxon>Bacteria</taxon>
        <taxon>Pseudomonadati</taxon>
        <taxon>Thermodesulfobacteriota</taxon>
        <taxon>Desulfuromonadia</taxon>
        <taxon>Geobacterales</taxon>
        <taxon>Geobacteraceae</taxon>
        <taxon>Trichlorobacter</taxon>
    </lineage>
</organism>
<dbReference type="AlphaFoldDB" id="A0A1T4NND4"/>
<comment type="similarity">
    <text evidence="4 5">Belongs to the RlpA family.</text>
</comment>
<evidence type="ECO:0000256" key="4">
    <source>
        <dbReference type="HAMAP-Rule" id="MF_02071"/>
    </source>
</evidence>
<dbReference type="GO" id="GO:0042834">
    <property type="term" value="F:peptidoglycan binding"/>
    <property type="evidence" value="ECO:0007669"/>
    <property type="project" value="InterPro"/>
</dbReference>
<dbReference type="InterPro" id="IPR036680">
    <property type="entry name" value="SPOR-like_sf"/>
</dbReference>
<dbReference type="PANTHER" id="PTHR34183">
    <property type="entry name" value="ENDOLYTIC PEPTIDOGLYCAN TRANSGLYCOSYLASE RLPA"/>
    <property type="match status" value="1"/>
</dbReference>
<evidence type="ECO:0000313" key="7">
    <source>
        <dbReference type="EMBL" id="SJZ80597.1"/>
    </source>
</evidence>
<proteinExistence type="inferred from homology"/>
<comment type="subcellular location">
    <subcellularLocation>
        <location evidence="4">Cell membrane</location>
        <topology evidence="4">Lipid-anchor</topology>
    </subcellularLocation>
</comment>
<dbReference type="InterPro" id="IPR012997">
    <property type="entry name" value="RplA"/>
</dbReference>
<dbReference type="Pfam" id="PF05036">
    <property type="entry name" value="SPOR"/>
    <property type="match status" value="1"/>
</dbReference>
<dbReference type="Proteomes" id="UP000190102">
    <property type="component" value="Unassembled WGS sequence"/>
</dbReference>
<reference evidence="8" key="1">
    <citation type="submission" date="2017-02" db="EMBL/GenBank/DDBJ databases">
        <authorList>
            <person name="Varghese N."/>
            <person name="Submissions S."/>
        </authorList>
    </citation>
    <scope>NUCLEOTIDE SEQUENCE [LARGE SCALE GENOMIC DNA]</scope>
    <source>
        <strain evidence="8">ATCC BAA-34</strain>
    </source>
</reference>
<sequence length="250" mass="28216">MTRYRLQITGTTNIIILLVITLLFAGCARQRYAVPDTAPPQKISKPYVVQGKRYEPLSTADGFVQEGLASFYGRDFHSRKTSNGELFDMHGLTAAHKTLPFGVYVRVEHRRTGKEVVVRINDRGPFVGNRIIDLSEGAASRIGVLQEGVAAVRISTLGYKSGDSYRQLASYDKGSYTIQVGAFTVKENAYRYRDELKKNYGVADVQDSWVKNIRYYRVRVGRFESLRQAQTSRDDYEQKGFKGCFVVAVD</sequence>
<keyword evidence="4" id="KW-0564">Palmitate</keyword>
<evidence type="ECO:0000256" key="3">
    <source>
        <dbReference type="ARBA" id="ARBA00023316"/>
    </source>
</evidence>
<dbReference type="SUPFAM" id="SSF110997">
    <property type="entry name" value="Sporulation related repeat"/>
    <property type="match status" value="1"/>
</dbReference>
<dbReference type="NCBIfam" id="TIGR00413">
    <property type="entry name" value="rlpA"/>
    <property type="match status" value="1"/>
</dbReference>
<evidence type="ECO:0000313" key="8">
    <source>
        <dbReference type="Proteomes" id="UP000190102"/>
    </source>
</evidence>
<dbReference type="PANTHER" id="PTHR34183:SF1">
    <property type="entry name" value="ENDOLYTIC PEPTIDOGLYCAN TRANSGLYCOSYLASE RLPA"/>
    <property type="match status" value="1"/>
</dbReference>
<keyword evidence="1" id="KW-0732">Signal</keyword>
<dbReference type="SUPFAM" id="SSF50685">
    <property type="entry name" value="Barwin-like endoglucanases"/>
    <property type="match status" value="1"/>
</dbReference>
<dbReference type="CDD" id="cd22268">
    <property type="entry name" value="DPBB_RlpA-like"/>
    <property type="match status" value="1"/>
</dbReference>
<accession>A0A1T4NND4</accession>
<keyword evidence="4 7" id="KW-0449">Lipoprotein</keyword>
<keyword evidence="8" id="KW-1185">Reference proteome</keyword>
<dbReference type="Gene3D" id="2.40.40.10">
    <property type="entry name" value="RlpA-like domain"/>
    <property type="match status" value="1"/>
</dbReference>
<dbReference type="RefSeq" id="WP_078789994.1">
    <property type="nucleotide sequence ID" value="NZ_FUWR01000007.1"/>
</dbReference>
<dbReference type="EC" id="4.2.2.-" evidence="4"/>
<dbReference type="OrthoDB" id="9779128at2"/>
<keyword evidence="4" id="KW-0472">Membrane</keyword>
<dbReference type="GO" id="GO:0005886">
    <property type="term" value="C:plasma membrane"/>
    <property type="evidence" value="ECO:0007669"/>
    <property type="project" value="UniProtKB-SubCell"/>
</dbReference>
<dbReference type="InterPro" id="IPR009009">
    <property type="entry name" value="RlpA-like_DPBB"/>
</dbReference>
<gene>
    <name evidence="4" type="primary">rlpA</name>
    <name evidence="7" type="ORF">SAMN02745119_01700</name>
</gene>